<reference evidence="3" key="1">
    <citation type="submission" date="2023-10" db="EMBL/GenBank/DDBJ databases">
        <title>Screening of Alkalihalophilus pseudofirmusBZ-TG-HK211 and Its Alleviation of Salt Stress on Rapeseed Growth.</title>
        <authorList>
            <person name="Zhao B."/>
            <person name="Guo T."/>
        </authorList>
    </citation>
    <scope>NUCLEOTIDE SEQUENCE</scope>
    <source>
        <strain evidence="3">BZ-TG-HK211</strain>
    </source>
</reference>
<dbReference type="AlphaFoldDB" id="A0AAJ2NQQ4"/>
<dbReference type="Gene3D" id="3.20.20.370">
    <property type="entry name" value="Glycoside hydrolase/deacetylase"/>
    <property type="match status" value="1"/>
</dbReference>
<gene>
    <name evidence="3" type="ORF">RYX45_15580</name>
</gene>
<name>A0AAJ2NQQ4_ALKPS</name>
<dbReference type="EMBL" id="JAWJAY010000004">
    <property type="protein sequence ID" value="MDV2886612.1"/>
    <property type="molecule type" value="Genomic_DNA"/>
</dbReference>
<feature type="domain" description="NodB homology" evidence="2">
    <location>
        <begin position="99"/>
        <end position="292"/>
    </location>
</feature>
<dbReference type="Pfam" id="PF01522">
    <property type="entry name" value="Polysacc_deac_1"/>
    <property type="match status" value="1"/>
</dbReference>
<feature type="compositionally biased region" description="Basic and acidic residues" evidence="1">
    <location>
        <begin position="42"/>
        <end position="60"/>
    </location>
</feature>
<sequence>MYWSGYKLRRLGFIVLALIFVLIIQACKVGEEPSDDESENVPSKEEAAPKEEDQPDVNQREVEETTLNYDLDLSPFEREPSQWGENVDGVKTRMDTDEQQIALTFDACGGPYGNGYDQELITYLLEAQIPATLFVNQRWIDENEELFLMLADEPLFQIENHGTQHIPLSVNGGTAWGIEATESPKEAQQEVLGNHKRVYELTGKEMSLFRSGTAYYDEVAVSLVEALGYEVVNFDILGDAGATFSKEQVTNALLQAQPGSIALLHMNQPQSGTAGGVKEAVPLLKEKGFEFVQLQDVELK</sequence>
<dbReference type="GO" id="GO:0016810">
    <property type="term" value="F:hydrolase activity, acting on carbon-nitrogen (but not peptide) bonds"/>
    <property type="evidence" value="ECO:0007669"/>
    <property type="project" value="InterPro"/>
</dbReference>
<evidence type="ECO:0000256" key="1">
    <source>
        <dbReference type="SAM" id="MobiDB-lite"/>
    </source>
</evidence>
<dbReference type="PANTHER" id="PTHR10587:SF134">
    <property type="entry name" value="SECRETED PROTEIN"/>
    <property type="match status" value="1"/>
</dbReference>
<dbReference type="InterPro" id="IPR002509">
    <property type="entry name" value="NODB_dom"/>
</dbReference>
<proteinExistence type="predicted"/>
<dbReference type="GO" id="GO:0005975">
    <property type="term" value="P:carbohydrate metabolic process"/>
    <property type="evidence" value="ECO:0007669"/>
    <property type="project" value="InterPro"/>
</dbReference>
<evidence type="ECO:0000313" key="4">
    <source>
        <dbReference type="Proteomes" id="UP001285636"/>
    </source>
</evidence>
<accession>A0AAJ2NQQ4</accession>
<feature type="region of interest" description="Disordered" evidence="1">
    <location>
        <begin position="32"/>
        <end position="60"/>
    </location>
</feature>
<dbReference type="PANTHER" id="PTHR10587">
    <property type="entry name" value="GLYCOSYL TRANSFERASE-RELATED"/>
    <property type="match status" value="1"/>
</dbReference>
<dbReference type="SUPFAM" id="SSF88713">
    <property type="entry name" value="Glycoside hydrolase/deacetylase"/>
    <property type="match status" value="1"/>
</dbReference>
<protein>
    <submittedName>
        <fullName evidence="3">Polysaccharide deacetylase family protein</fullName>
    </submittedName>
</protein>
<evidence type="ECO:0000313" key="3">
    <source>
        <dbReference type="EMBL" id="MDV2886612.1"/>
    </source>
</evidence>
<dbReference type="CDD" id="cd10955">
    <property type="entry name" value="CE4_BH0857_like"/>
    <property type="match status" value="1"/>
</dbReference>
<dbReference type="InterPro" id="IPR050248">
    <property type="entry name" value="Polysacc_deacetylase_ArnD"/>
</dbReference>
<dbReference type="PROSITE" id="PS51677">
    <property type="entry name" value="NODB"/>
    <property type="match status" value="1"/>
</dbReference>
<organism evidence="3 4">
    <name type="scientific">Alkalihalophilus pseudofirmus</name>
    <name type="common">Bacillus pseudofirmus</name>
    <dbReference type="NCBI Taxonomy" id="79885"/>
    <lineage>
        <taxon>Bacteria</taxon>
        <taxon>Bacillati</taxon>
        <taxon>Bacillota</taxon>
        <taxon>Bacilli</taxon>
        <taxon>Bacillales</taxon>
        <taxon>Bacillaceae</taxon>
        <taxon>Alkalihalophilus</taxon>
    </lineage>
</organism>
<dbReference type="PROSITE" id="PS51257">
    <property type="entry name" value="PROKAR_LIPOPROTEIN"/>
    <property type="match status" value="1"/>
</dbReference>
<evidence type="ECO:0000259" key="2">
    <source>
        <dbReference type="PROSITE" id="PS51677"/>
    </source>
</evidence>
<comment type="caution">
    <text evidence="3">The sequence shown here is derived from an EMBL/GenBank/DDBJ whole genome shotgun (WGS) entry which is preliminary data.</text>
</comment>
<dbReference type="Proteomes" id="UP001285636">
    <property type="component" value="Unassembled WGS sequence"/>
</dbReference>
<dbReference type="InterPro" id="IPR011330">
    <property type="entry name" value="Glyco_hydro/deAcase_b/a-brl"/>
</dbReference>
<dbReference type="RefSeq" id="WP_323467294.1">
    <property type="nucleotide sequence ID" value="NZ_CP144224.1"/>
</dbReference>